<comment type="caution">
    <text evidence="8">The sequence shown here is derived from an EMBL/GenBank/DDBJ whole genome shotgun (WGS) entry which is preliminary data.</text>
</comment>
<dbReference type="SUPFAM" id="SSF117143">
    <property type="entry name" value="Flagellar hook protein flgE"/>
    <property type="match status" value="1"/>
</dbReference>
<dbReference type="NCBIfam" id="TIGR03506">
    <property type="entry name" value="FlgEFG_subfam"/>
    <property type="match status" value="1"/>
</dbReference>
<dbReference type="Pfam" id="PF06429">
    <property type="entry name" value="Flg_bbr_C"/>
    <property type="match status" value="1"/>
</dbReference>
<feature type="domain" description="Flagellar basal body rod protein N-terminal" evidence="5">
    <location>
        <begin position="17"/>
        <end position="45"/>
    </location>
</feature>
<dbReference type="InterPro" id="IPR020013">
    <property type="entry name" value="Flagellar_FlgE/F/G"/>
</dbReference>
<proteinExistence type="inferred from homology"/>
<dbReference type="Pfam" id="PF00460">
    <property type="entry name" value="Flg_bb_rod"/>
    <property type="match status" value="1"/>
</dbReference>
<comment type="similarity">
    <text evidence="2 4">Belongs to the flagella basal body rod proteins family.</text>
</comment>
<accession>A0A162LH64</accession>
<dbReference type="Pfam" id="PF22692">
    <property type="entry name" value="LlgE_F_G_D1"/>
    <property type="match status" value="1"/>
</dbReference>
<name>A0A162LH64_9PROT</name>
<dbReference type="PANTHER" id="PTHR30435:SF19">
    <property type="entry name" value="FLAGELLAR BASAL-BODY ROD PROTEIN FLGG"/>
    <property type="match status" value="1"/>
</dbReference>
<feature type="domain" description="Flagellar hook protein FlgE/F/G-like D1" evidence="7">
    <location>
        <begin position="92"/>
        <end position="157"/>
    </location>
</feature>
<evidence type="ECO:0000313" key="8">
    <source>
        <dbReference type="EMBL" id="KYO54978.1"/>
    </source>
</evidence>
<evidence type="ECO:0000259" key="5">
    <source>
        <dbReference type="Pfam" id="PF00460"/>
    </source>
</evidence>
<dbReference type="InterPro" id="IPR001444">
    <property type="entry name" value="Flag_bb_rod_N"/>
</dbReference>
<dbReference type="EMBL" id="LPZR01000074">
    <property type="protein sequence ID" value="KYO54978.1"/>
    <property type="molecule type" value="Genomic_DNA"/>
</dbReference>
<dbReference type="InterPro" id="IPR012836">
    <property type="entry name" value="FlgF"/>
</dbReference>
<evidence type="ECO:0000256" key="1">
    <source>
        <dbReference type="ARBA" id="ARBA00004117"/>
    </source>
</evidence>
<gene>
    <name evidence="8" type="ORF">AUP44_24360</name>
</gene>
<keyword evidence="3 4" id="KW-0975">Bacterial flagellum</keyword>
<dbReference type="InterPro" id="IPR037925">
    <property type="entry name" value="FlgE/F/G-like"/>
</dbReference>
<dbReference type="OrthoDB" id="9804559at2"/>
<dbReference type="NCBIfam" id="TIGR02490">
    <property type="entry name" value="flgF"/>
    <property type="match status" value="1"/>
</dbReference>
<evidence type="ECO:0000259" key="6">
    <source>
        <dbReference type="Pfam" id="PF06429"/>
    </source>
</evidence>
<evidence type="ECO:0000313" key="9">
    <source>
        <dbReference type="Proteomes" id="UP000075787"/>
    </source>
</evidence>
<comment type="subcellular location">
    <subcellularLocation>
        <location evidence="1 4">Bacterial flagellum basal body</location>
    </subcellularLocation>
</comment>
<dbReference type="Proteomes" id="UP000075787">
    <property type="component" value="Unassembled WGS sequence"/>
</dbReference>
<evidence type="ECO:0000259" key="7">
    <source>
        <dbReference type="Pfam" id="PF22692"/>
    </source>
</evidence>
<reference evidence="8 9" key="1">
    <citation type="submission" date="2015-12" db="EMBL/GenBank/DDBJ databases">
        <title>Genome sequence of Tistrella mobilis MCCC 1A02139.</title>
        <authorList>
            <person name="Lu L."/>
            <person name="Lai Q."/>
            <person name="Shao Z."/>
            <person name="Qian P."/>
        </authorList>
    </citation>
    <scope>NUCLEOTIDE SEQUENCE [LARGE SCALE GENOMIC DNA]</scope>
    <source>
        <strain evidence="8 9">MCCC 1A02139</strain>
    </source>
</reference>
<feature type="domain" description="Flagellar basal-body/hook protein C-terminal" evidence="6">
    <location>
        <begin position="200"/>
        <end position="243"/>
    </location>
</feature>
<dbReference type="InterPro" id="IPR053967">
    <property type="entry name" value="LlgE_F_G-like_D1"/>
</dbReference>
<sequence>MPAAERFEADPMQNTSYVALSRQMTMARELELVANNIANAETTAYRGERMMFTDFLHDPSDAPKTHFARDVAVVRNLAQGRPIETGAPLDVMIEGDGYFQVETPFGPRYTRNGKFSTDVDGRLVSVTGDPVTAAGGGTITVPLNDGPIRVGTDGTVATDAGPVAQIRVVNFESEYLLRKTQSGLYATDSQPQDVDEPKVVQGMIEGSNVQPVVEMTRMMTLLRAFEAAQNVIDTEHDNQRRAVERILRQA</sequence>
<dbReference type="GO" id="GO:0071978">
    <property type="term" value="P:bacterial-type flagellum-dependent swarming motility"/>
    <property type="evidence" value="ECO:0007669"/>
    <property type="project" value="TreeGrafter"/>
</dbReference>
<evidence type="ECO:0000256" key="4">
    <source>
        <dbReference type="RuleBase" id="RU362116"/>
    </source>
</evidence>
<comment type="subunit">
    <text evidence="4">The basal body constitutes a major portion of the flagellar organelle and consists of five rings (E,L,P,S, and M) mounted on a central rod. The rod consists of about 26 subunits of FlgG in the distal portion, and FlgB, FlgC and FlgF are thought to build up the proximal portion of the rod with about 6 subunits each.</text>
</comment>
<evidence type="ECO:0000256" key="3">
    <source>
        <dbReference type="ARBA" id="ARBA00023143"/>
    </source>
</evidence>
<protein>
    <recommendedName>
        <fullName evidence="4">Flagellar basal-body rod protein FlgF</fullName>
    </recommendedName>
</protein>
<dbReference type="AlphaFoldDB" id="A0A162LH64"/>
<organism evidence="8 9">
    <name type="scientific">Tistrella mobilis</name>
    <dbReference type="NCBI Taxonomy" id="171437"/>
    <lineage>
        <taxon>Bacteria</taxon>
        <taxon>Pseudomonadati</taxon>
        <taxon>Pseudomonadota</taxon>
        <taxon>Alphaproteobacteria</taxon>
        <taxon>Geminicoccales</taxon>
        <taxon>Geminicoccaceae</taxon>
        <taxon>Tistrella</taxon>
    </lineage>
</organism>
<dbReference type="PANTHER" id="PTHR30435">
    <property type="entry name" value="FLAGELLAR PROTEIN"/>
    <property type="match status" value="1"/>
</dbReference>
<evidence type="ECO:0000256" key="2">
    <source>
        <dbReference type="ARBA" id="ARBA00009677"/>
    </source>
</evidence>
<dbReference type="GO" id="GO:0030694">
    <property type="term" value="C:bacterial-type flagellum basal body, rod"/>
    <property type="evidence" value="ECO:0007669"/>
    <property type="project" value="UniProtKB-UniRule"/>
</dbReference>
<dbReference type="PROSITE" id="PS00588">
    <property type="entry name" value="FLAGELLA_BB_ROD"/>
    <property type="match status" value="1"/>
</dbReference>
<dbReference type="InterPro" id="IPR019776">
    <property type="entry name" value="Flagellar_basal_body_rod_CS"/>
</dbReference>
<dbReference type="InterPro" id="IPR010930">
    <property type="entry name" value="Flg_bb/hook_C_dom"/>
</dbReference>